<dbReference type="SUPFAM" id="SSF51391">
    <property type="entry name" value="Thiamin phosphate synthase"/>
    <property type="match status" value="1"/>
</dbReference>
<gene>
    <name evidence="9" type="primary">thiE</name>
    <name evidence="13" type="ORF">GCM10023331_38460</name>
</gene>
<dbReference type="EC" id="2.5.1.3" evidence="9"/>
<dbReference type="EMBL" id="BAABJX010000063">
    <property type="protein sequence ID" value="GAA4850099.1"/>
    <property type="molecule type" value="Genomic_DNA"/>
</dbReference>
<comment type="cofactor">
    <cofactor evidence="9">
        <name>Mg(2+)</name>
        <dbReference type="ChEBI" id="CHEBI:18420"/>
    </cofactor>
    <text evidence="9">Binds 1 Mg(2+) ion per subunit.</text>
</comment>
<comment type="catalytic activity">
    <reaction evidence="6 9 10">
        <text>4-methyl-5-(2-phosphooxyethyl)-thiazole + 4-amino-2-methyl-5-(diphosphooxymethyl)pyrimidine + H(+) = thiamine phosphate + diphosphate</text>
        <dbReference type="Rhea" id="RHEA:22328"/>
        <dbReference type="ChEBI" id="CHEBI:15378"/>
        <dbReference type="ChEBI" id="CHEBI:33019"/>
        <dbReference type="ChEBI" id="CHEBI:37575"/>
        <dbReference type="ChEBI" id="CHEBI:57841"/>
        <dbReference type="ChEBI" id="CHEBI:58296"/>
        <dbReference type="EC" id="2.5.1.3"/>
    </reaction>
</comment>
<dbReference type="Gene3D" id="3.20.20.70">
    <property type="entry name" value="Aldolase class I"/>
    <property type="match status" value="1"/>
</dbReference>
<dbReference type="InterPro" id="IPR013785">
    <property type="entry name" value="Aldolase_TIM"/>
</dbReference>
<dbReference type="InterPro" id="IPR034291">
    <property type="entry name" value="TMP_synthase"/>
</dbReference>
<feature type="binding site" evidence="9">
    <location>
        <position position="84"/>
    </location>
    <ligand>
        <name>Mg(2+)</name>
        <dbReference type="ChEBI" id="CHEBI:18420"/>
    </ligand>
</feature>
<comment type="pathway">
    <text evidence="1 9 11">Cofactor biosynthesis; thiamine diphosphate biosynthesis; thiamine phosphate from 4-amino-2-methyl-5-diphosphomethylpyrimidine and 4-methyl-5-(2-phosphoethyl)-thiazole: step 1/1.</text>
</comment>
<dbReference type="Pfam" id="PF02581">
    <property type="entry name" value="TMP-TENI"/>
    <property type="match status" value="1"/>
</dbReference>
<keyword evidence="3 9" id="KW-0479">Metal-binding</keyword>
<dbReference type="HAMAP" id="MF_00097">
    <property type="entry name" value="TMP_synthase"/>
    <property type="match status" value="1"/>
</dbReference>
<comment type="catalytic activity">
    <reaction evidence="8 9 10">
        <text>2-[(2R,5Z)-2-carboxy-4-methylthiazol-5(2H)-ylidene]ethyl phosphate + 4-amino-2-methyl-5-(diphosphooxymethyl)pyrimidine + 2 H(+) = thiamine phosphate + CO2 + diphosphate</text>
        <dbReference type="Rhea" id="RHEA:47844"/>
        <dbReference type="ChEBI" id="CHEBI:15378"/>
        <dbReference type="ChEBI" id="CHEBI:16526"/>
        <dbReference type="ChEBI" id="CHEBI:33019"/>
        <dbReference type="ChEBI" id="CHEBI:37575"/>
        <dbReference type="ChEBI" id="CHEBI:57841"/>
        <dbReference type="ChEBI" id="CHEBI:62899"/>
        <dbReference type="EC" id="2.5.1.3"/>
    </reaction>
</comment>
<feature type="binding site" evidence="9">
    <location>
        <position position="103"/>
    </location>
    <ligand>
        <name>4-amino-2-methyl-5-(diphosphooxymethyl)pyrimidine</name>
        <dbReference type="ChEBI" id="CHEBI:57841"/>
    </ligand>
</feature>
<dbReference type="InterPro" id="IPR022998">
    <property type="entry name" value="ThiamineP_synth_TenI"/>
</dbReference>
<dbReference type="RefSeq" id="WP_345374802.1">
    <property type="nucleotide sequence ID" value="NZ_BAABJX010000063.1"/>
</dbReference>
<sequence length="215" mass="23428">MNPLQFITQKQDDLTPQDQAALACQGGARWIQVRVKNEPEEVVRAIAESVQEICQACGAKLIINDYPEIAAAIGADGVHLGKEDIHPSEARKILGKDAIIGGTANTMEDILRIKDDVDYIGLGPLRFTETKDNLSPVLGLEGYKKILSEMKEQGIDIPVYAIGGIRMEDINPLLFAGVAGIAVSSLISRADDPMTTTDRINAILERRHLNRPTIC</sequence>
<dbReference type="PANTHER" id="PTHR20857">
    <property type="entry name" value="THIAMINE-PHOSPHATE PYROPHOSPHORYLASE"/>
    <property type="match status" value="1"/>
</dbReference>
<evidence type="ECO:0000256" key="11">
    <source>
        <dbReference type="RuleBase" id="RU004253"/>
    </source>
</evidence>
<feature type="binding site" evidence="9">
    <location>
        <position position="64"/>
    </location>
    <ligand>
        <name>4-amino-2-methyl-5-(diphosphooxymethyl)pyrimidine</name>
        <dbReference type="ChEBI" id="CHEBI:57841"/>
    </ligand>
</feature>
<reference evidence="14" key="1">
    <citation type="journal article" date="2019" name="Int. J. Syst. Evol. Microbiol.">
        <title>The Global Catalogue of Microorganisms (GCM) 10K type strain sequencing project: providing services to taxonomists for standard genome sequencing and annotation.</title>
        <authorList>
            <consortium name="The Broad Institute Genomics Platform"/>
            <consortium name="The Broad Institute Genome Sequencing Center for Infectious Disease"/>
            <person name="Wu L."/>
            <person name="Ma J."/>
        </authorList>
    </citation>
    <scope>NUCLEOTIDE SEQUENCE [LARGE SCALE GENOMIC DNA]</scope>
    <source>
        <strain evidence="14">JCM 18326</strain>
    </source>
</reference>
<dbReference type="PANTHER" id="PTHR20857:SF15">
    <property type="entry name" value="THIAMINE-PHOSPHATE SYNTHASE"/>
    <property type="match status" value="1"/>
</dbReference>
<feature type="domain" description="Thiamine phosphate synthase/TenI" evidence="12">
    <location>
        <begin position="4"/>
        <end position="187"/>
    </location>
</feature>
<comment type="similarity">
    <text evidence="9 10">Belongs to the thiamine-phosphate synthase family.</text>
</comment>
<evidence type="ECO:0000256" key="8">
    <source>
        <dbReference type="ARBA" id="ARBA00047883"/>
    </source>
</evidence>
<evidence type="ECO:0000313" key="13">
    <source>
        <dbReference type="EMBL" id="GAA4850099.1"/>
    </source>
</evidence>
<feature type="binding site" evidence="9">
    <location>
        <position position="131"/>
    </location>
    <ligand>
        <name>4-amino-2-methyl-5-(diphosphooxymethyl)pyrimidine</name>
        <dbReference type="ChEBI" id="CHEBI:57841"/>
    </ligand>
</feature>
<dbReference type="NCBIfam" id="TIGR00693">
    <property type="entry name" value="thiE"/>
    <property type="match status" value="1"/>
</dbReference>
<feature type="binding site" evidence="9">
    <location>
        <position position="164"/>
    </location>
    <ligand>
        <name>2-[(2R,5Z)-2-carboxy-4-methylthiazol-5(2H)-ylidene]ethyl phosphate</name>
        <dbReference type="ChEBI" id="CHEBI:62899"/>
    </ligand>
</feature>
<evidence type="ECO:0000313" key="14">
    <source>
        <dbReference type="Proteomes" id="UP001500298"/>
    </source>
</evidence>
<feature type="binding site" evidence="9">
    <location>
        <begin position="32"/>
        <end position="36"/>
    </location>
    <ligand>
        <name>4-amino-2-methyl-5-(diphosphooxymethyl)pyrimidine</name>
        <dbReference type="ChEBI" id="CHEBI:57841"/>
    </ligand>
</feature>
<evidence type="ECO:0000256" key="4">
    <source>
        <dbReference type="ARBA" id="ARBA00022842"/>
    </source>
</evidence>
<evidence type="ECO:0000259" key="12">
    <source>
        <dbReference type="Pfam" id="PF02581"/>
    </source>
</evidence>
<name>A0ABP9DKW4_9BACT</name>
<dbReference type="CDD" id="cd00564">
    <property type="entry name" value="TMP_TenI"/>
    <property type="match status" value="1"/>
</dbReference>
<comment type="caution">
    <text evidence="9">Lacks conserved residue(s) required for the propagation of feature annotation.</text>
</comment>
<feature type="binding site" evidence="9">
    <location>
        <position position="65"/>
    </location>
    <ligand>
        <name>Mg(2+)</name>
        <dbReference type="ChEBI" id="CHEBI:18420"/>
    </ligand>
</feature>
<proteinExistence type="inferred from homology"/>
<dbReference type="InterPro" id="IPR036206">
    <property type="entry name" value="ThiamineP_synth_sf"/>
</dbReference>
<accession>A0ABP9DKW4</accession>
<feature type="binding site" evidence="9">
    <location>
        <begin position="128"/>
        <end position="130"/>
    </location>
    <ligand>
        <name>2-[(2R,5Z)-2-carboxy-4-methylthiazol-5(2H)-ylidene]ethyl phosphate</name>
        <dbReference type="ChEBI" id="CHEBI:62899"/>
    </ligand>
</feature>
<keyword evidence="14" id="KW-1185">Reference proteome</keyword>
<keyword evidence="5 9" id="KW-0784">Thiamine biosynthesis</keyword>
<evidence type="ECO:0000256" key="5">
    <source>
        <dbReference type="ARBA" id="ARBA00022977"/>
    </source>
</evidence>
<protein>
    <recommendedName>
        <fullName evidence="9">Thiamine-phosphate synthase</fullName>
        <shortName evidence="9">TP synthase</shortName>
        <shortName evidence="9">TPS</shortName>
        <ecNumber evidence="9">2.5.1.3</ecNumber>
    </recommendedName>
    <alternativeName>
        <fullName evidence="9">Thiamine-phosphate pyrophosphorylase</fullName>
        <shortName evidence="9">TMP pyrophosphorylase</shortName>
        <shortName evidence="9">TMP-PPase</shortName>
    </alternativeName>
</protein>
<evidence type="ECO:0000256" key="2">
    <source>
        <dbReference type="ARBA" id="ARBA00022679"/>
    </source>
</evidence>
<comment type="caution">
    <text evidence="13">The sequence shown here is derived from an EMBL/GenBank/DDBJ whole genome shotgun (WGS) entry which is preliminary data.</text>
</comment>
<evidence type="ECO:0000256" key="3">
    <source>
        <dbReference type="ARBA" id="ARBA00022723"/>
    </source>
</evidence>
<dbReference type="NCBIfam" id="NF000736">
    <property type="entry name" value="PRK00043.2-3"/>
    <property type="match status" value="1"/>
</dbReference>
<evidence type="ECO:0000256" key="9">
    <source>
        <dbReference type="HAMAP-Rule" id="MF_00097"/>
    </source>
</evidence>
<organism evidence="13 14">
    <name type="scientific">Algivirga pacifica</name>
    <dbReference type="NCBI Taxonomy" id="1162670"/>
    <lineage>
        <taxon>Bacteria</taxon>
        <taxon>Pseudomonadati</taxon>
        <taxon>Bacteroidota</taxon>
        <taxon>Cytophagia</taxon>
        <taxon>Cytophagales</taxon>
        <taxon>Flammeovirgaceae</taxon>
        <taxon>Algivirga</taxon>
    </lineage>
</organism>
<dbReference type="Proteomes" id="UP001500298">
    <property type="component" value="Unassembled WGS sequence"/>
</dbReference>
<evidence type="ECO:0000256" key="1">
    <source>
        <dbReference type="ARBA" id="ARBA00005165"/>
    </source>
</evidence>
<comment type="function">
    <text evidence="9">Condenses 4-methyl-5-(beta-hydroxyethyl)thiazole monophosphate (THZ-P) and 2-methyl-4-amino-5-hydroxymethyl pyrimidine pyrophosphate (HMP-PP) to form thiamine monophosphate (TMP).</text>
</comment>
<evidence type="ECO:0000256" key="10">
    <source>
        <dbReference type="RuleBase" id="RU003826"/>
    </source>
</evidence>
<keyword evidence="2 9" id="KW-0808">Transferase</keyword>
<evidence type="ECO:0000256" key="6">
    <source>
        <dbReference type="ARBA" id="ARBA00047334"/>
    </source>
</evidence>
<evidence type="ECO:0000256" key="7">
    <source>
        <dbReference type="ARBA" id="ARBA00047851"/>
    </source>
</evidence>
<keyword evidence="4 9" id="KW-0460">Magnesium</keyword>
<comment type="catalytic activity">
    <reaction evidence="7 9 10">
        <text>2-(2-carboxy-4-methylthiazol-5-yl)ethyl phosphate + 4-amino-2-methyl-5-(diphosphooxymethyl)pyrimidine + 2 H(+) = thiamine phosphate + CO2 + diphosphate</text>
        <dbReference type="Rhea" id="RHEA:47848"/>
        <dbReference type="ChEBI" id="CHEBI:15378"/>
        <dbReference type="ChEBI" id="CHEBI:16526"/>
        <dbReference type="ChEBI" id="CHEBI:33019"/>
        <dbReference type="ChEBI" id="CHEBI:37575"/>
        <dbReference type="ChEBI" id="CHEBI:57841"/>
        <dbReference type="ChEBI" id="CHEBI:62890"/>
        <dbReference type="EC" id="2.5.1.3"/>
    </reaction>
</comment>